<keyword evidence="2" id="KW-1185">Reference proteome</keyword>
<reference evidence="1 2" key="1">
    <citation type="submission" date="2024-08" db="EMBL/GenBank/DDBJ databases">
        <title>Genome sequence of Streptomyces aureus CACIA-1.46HGO.</title>
        <authorList>
            <person name="Evangelista-Martinez Z."/>
        </authorList>
    </citation>
    <scope>NUCLEOTIDE SEQUENCE [LARGE SCALE GENOMIC DNA]</scope>
    <source>
        <strain evidence="1 2">CACIA-1.46HGO</strain>
    </source>
</reference>
<accession>A0ABV4SU94</accession>
<dbReference type="RefSeq" id="WP_372565092.1">
    <property type="nucleotide sequence ID" value="NZ_JBGOSP010000018.1"/>
</dbReference>
<organism evidence="1 2">
    <name type="scientific">Streptomyces aureus</name>
    <dbReference type="NCBI Taxonomy" id="193461"/>
    <lineage>
        <taxon>Bacteria</taxon>
        <taxon>Bacillati</taxon>
        <taxon>Actinomycetota</taxon>
        <taxon>Actinomycetes</taxon>
        <taxon>Kitasatosporales</taxon>
        <taxon>Streptomycetaceae</taxon>
        <taxon>Streptomyces</taxon>
    </lineage>
</organism>
<evidence type="ECO:0008006" key="3">
    <source>
        <dbReference type="Google" id="ProtNLM"/>
    </source>
</evidence>
<dbReference type="Proteomes" id="UP001571476">
    <property type="component" value="Unassembled WGS sequence"/>
</dbReference>
<sequence length="83" mass="8876">MSSTCLGPCRPIDEAQAHRIARVAEGAAERVERALDIAAEKRTLAQHCTCGGEIDMHDGEGRSPVAHCARCGRFWTEGGLIAT</sequence>
<proteinExistence type="predicted"/>
<evidence type="ECO:0000313" key="1">
    <source>
        <dbReference type="EMBL" id="MFA3840553.1"/>
    </source>
</evidence>
<name>A0ABV4SU94_9ACTN</name>
<protein>
    <recommendedName>
        <fullName evidence="3">Transcription factor zinc-finger domain-containing protein</fullName>
    </recommendedName>
</protein>
<evidence type="ECO:0000313" key="2">
    <source>
        <dbReference type="Proteomes" id="UP001571476"/>
    </source>
</evidence>
<comment type="caution">
    <text evidence="1">The sequence shown here is derived from an EMBL/GenBank/DDBJ whole genome shotgun (WGS) entry which is preliminary data.</text>
</comment>
<gene>
    <name evidence="1" type="ORF">ACEG43_30930</name>
</gene>
<dbReference type="EMBL" id="JBGOSP010000018">
    <property type="protein sequence ID" value="MFA3840553.1"/>
    <property type="molecule type" value="Genomic_DNA"/>
</dbReference>